<dbReference type="HOGENOM" id="CLU_023205_0_0_1"/>
<feature type="domain" description="NADP-dependent oxidoreductase" evidence="6">
    <location>
        <begin position="18"/>
        <end position="290"/>
    </location>
</feature>
<accession>W6Y5E0</accession>
<evidence type="ECO:0000256" key="4">
    <source>
        <dbReference type="PIRSR" id="PIRSR000097-2"/>
    </source>
</evidence>
<sequence>MSLGRKVTLNTGATIPQLGFGTWQAEPGQVGAAVLEALKVGYRHLDLAKVYGNQKEIAEALKKAFGGEVPGLKREDVFITSKLWNSQHRPQDVPAALDDCLAELGLDYLDLYLVHFPVAFDERSDVHSNLFPLEGEDVKMLDEVSIVDTWKAMTQLPKEKARAVGVSNHTKEHLQALIDGTGVTPAANQIERHPRLLQPELIQYCKEKNIHVTEYSAFGNNMLGVPLLVQHDTIKEVASRIGATPAQVILAWAQVGGHSVIPKSVTASRIQENFKEVELSEEDFQKVEEIGKKERRRFNIPYIANKPRWPVNIFDEPEEKEAPHKVIV</sequence>
<evidence type="ECO:0000256" key="2">
    <source>
        <dbReference type="ARBA" id="ARBA00023002"/>
    </source>
</evidence>
<evidence type="ECO:0000259" key="6">
    <source>
        <dbReference type="Pfam" id="PF00248"/>
    </source>
</evidence>
<proteinExistence type="inferred from homology"/>
<evidence type="ECO:0000256" key="3">
    <source>
        <dbReference type="PIRSR" id="PIRSR000097-1"/>
    </source>
</evidence>
<dbReference type="GO" id="GO:0016491">
    <property type="term" value="F:oxidoreductase activity"/>
    <property type="evidence" value="ECO:0007669"/>
    <property type="project" value="UniProtKB-KW"/>
</dbReference>
<dbReference type="FunFam" id="3.20.20.100:FF:000007">
    <property type="entry name" value="NAD(P)H-dependent D-xylose reductase xyl1"/>
    <property type="match status" value="1"/>
</dbReference>
<feature type="active site" description="Proton donor" evidence="3">
    <location>
        <position position="51"/>
    </location>
</feature>
<keyword evidence="8" id="KW-1185">Reference proteome</keyword>
<dbReference type="RefSeq" id="XP_007715339.1">
    <property type="nucleotide sequence ID" value="XM_007717149.1"/>
</dbReference>
<dbReference type="Proteomes" id="UP000053841">
    <property type="component" value="Unassembled WGS sequence"/>
</dbReference>
<evidence type="ECO:0000256" key="5">
    <source>
        <dbReference type="PIRSR" id="PIRSR000097-3"/>
    </source>
</evidence>
<comment type="similarity">
    <text evidence="1">Belongs to the aldo/keto reductase family.</text>
</comment>
<dbReference type="InterPro" id="IPR020471">
    <property type="entry name" value="AKR"/>
</dbReference>
<feature type="site" description="Lowers pKa of active site Tyr" evidence="5">
    <location>
        <position position="82"/>
    </location>
</feature>
<organism evidence="7 8">
    <name type="scientific">Cochliobolus carbonum (strain 26-R-13)</name>
    <name type="common">Maize leaf spot fungus</name>
    <name type="synonym">Bipolaris zeicola</name>
    <dbReference type="NCBI Taxonomy" id="930089"/>
    <lineage>
        <taxon>Eukaryota</taxon>
        <taxon>Fungi</taxon>
        <taxon>Dikarya</taxon>
        <taxon>Ascomycota</taxon>
        <taxon>Pezizomycotina</taxon>
        <taxon>Dothideomycetes</taxon>
        <taxon>Pleosporomycetidae</taxon>
        <taxon>Pleosporales</taxon>
        <taxon>Pleosporineae</taxon>
        <taxon>Pleosporaceae</taxon>
        <taxon>Bipolaris</taxon>
    </lineage>
</organism>
<keyword evidence="2" id="KW-0560">Oxidoreductase</keyword>
<dbReference type="PIRSF" id="PIRSF000097">
    <property type="entry name" value="AKR"/>
    <property type="match status" value="1"/>
</dbReference>
<dbReference type="AlphaFoldDB" id="W6Y5E0"/>
<evidence type="ECO:0000313" key="8">
    <source>
        <dbReference type="Proteomes" id="UP000053841"/>
    </source>
</evidence>
<reference evidence="7 8" key="1">
    <citation type="journal article" date="2013" name="PLoS Genet.">
        <title>Comparative genome structure, secondary metabolite, and effector coding capacity across Cochliobolus pathogens.</title>
        <authorList>
            <person name="Condon B.J."/>
            <person name="Leng Y."/>
            <person name="Wu D."/>
            <person name="Bushley K.E."/>
            <person name="Ohm R.A."/>
            <person name="Otillar R."/>
            <person name="Martin J."/>
            <person name="Schackwitz W."/>
            <person name="Grimwood J."/>
            <person name="MohdZainudin N."/>
            <person name="Xue C."/>
            <person name="Wang R."/>
            <person name="Manning V.A."/>
            <person name="Dhillon B."/>
            <person name="Tu Z.J."/>
            <person name="Steffenson B.J."/>
            <person name="Salamov A."/>
            <person name="Sun H."/>
            <person name="Lowry S."/>
            <person name="LaButti K."/>
            <person name="Han J."/>
            <person name="Copeland A."/>
            <person name="Lindquist E."/>
            <person name="Barry K."/>
            <person name="Schmutz J."/>
            <person name="Baker S.E."/>
            <person name="Ciuffetti L.M."/>
            <person name="Grigoriev I.V."/>
            <person name="Zhong S."/>
            <person name="Turgeon B.G."/>
        </authorList>
    </citation>
    <scope>NUCLEOTIDE SEQUENCE [LARGE SCALE GENOMIC DNA]</scope>
    <source>
        <strain evidence="7 8">26-R-13</strain>
    </source>
</reference>
<dbReference type="PANTHER" id="PTHR11732">
    <property type="entry name" value="ALDO/KETO REDUCTASE"/>
    <property type="match status" value="1"/>
</dbReference>
<name>W6Y5E0_COCC2</name>
<dbReference type="Gene3D" id="3.20.20.100">
    <property type="entry name" value="NADP-dependent oxidoreductase domain"/>
    <property type="match status" value="1"/>
</dbReference>
<dbReference type="SUPFAM" id="SSF51430">
    <property type="entry name" value="NAD(P)-linked oxidoreductase"/>
    <property type="match status" value="1"/>
</dbReference>
<dbReference type="Pfam" id="PF00248">
    <property type="entry name" value="Aldo_ket_red"/>
    <property type="match status" value="1"/>
</dbReference>
<dbReference type="InterPro" id="IPR023210">
    <property type="entry name" value="NADP_OxRdtase_dom"/>
</dbReference>
<dbReference type="InterPro" id="IPR036812">
    <property type="entry name" value="NAD(P)_OxRdtase_dom_sf"/>
</dbReference>
<evidence type="ECO:0000256" key="1">
    <source>
        <dbReference type="ARBA" id="ARBA00007905"/>
    </source>
</evidence>
<dbReference type="GeneID" id="19142925"/>
<dbReference type="PRINTS" id="PR00069">
    <property type="entry name" value="ALDKETRDTASE"/>
</dbReference>
<dbReference type="eggNOG" id="KOG1577">
    <property type="taxonomic scope" value="Eukaryota"/>
</dbReference>
<dbReference type="KEGG" id="bze:COCCADRAFT_104160"/>
<gene>
    <name evidence="7" type="ORF">COCCADRAFT_104160</name>
</gene>
<dbReference type="OrthoDB" id="416253at2759"/>
<evidence type="ECO:0000313" key="7">
    <source>
        <dbReference type="EMBL" id="EUC30344.1"/>
    </source>
</evidence>
<dbReference type="EMBL" id="KI964704">
    <property type="protein sequence ID" value="EUC30344.1"/>
    <property type="molecule type" value="Genomic_DNA"/>
</dbReference>
<protein>
    <recommendedName>
        <fullName evidence="6">NADP-dependent oxidoreductase domain-containing protein</fullName>
    </recommendedName>
</protein>
<feature type="binding site" evidence="4">
    <location>
        <position position="115"/>
    </location>
    <ligand>
        <name>substrate</name>
    </ligand>
</feature>